<dbReference type="Gene3D" id="3.40.50.1240">
    <property type="entry name" value="Phosphoglycerate mutase-like"/>
    <property type="match status" value="1"/>
</dbReference>
<comment type="similarity">
    <text evidence="1">Belongs to the histidine acid phosphatase family.</text>
</comment>
<dbReference type="GO" id="GO:0016791">
    <property type="term" value="F:phosphatase activity"/>
    <property type="evidence" value="ECO:0007669"/>
    <property type="project" value="TreeGrafter"/>
</dbReference>
<evidence type="ECO:0000313" key="3">
    <source>
        <dbReference type="EMBL" id="CUS13628.1"/>
    </source>
</evidence>
<gene>
    <name evidence="3" type="ORF">GSTUAT00002337001</name>
</gene>
<dbReference type="InterPro" id="IPR000560">
    <property type="entry name" value="His_Pase_clade-2"/>
</dbReference>
<protein>
    <recommendedName>
        <fullName evidence="5">3-phytase</fullName>
    </recommendedName>
</protein>
<sequence>MNSILGERATEGEMVRSVLIFSRHGDRTPKNLGTTRLTTLGKNQIYASGEFYRTRYLDSNSTHFIKGISGRRYVEKEMFASTPDQQLLVQSSQVFLQALYPPQTVTETLADGTSVSSPDNGQQFPILHSVSSNSPDAIWLKGDDGCPRHDQSFEQFYASQQFKDLAVSTKSFYESFTDVLQGLFPPDKIGYISAYPIFDYLNVGKIYNSTIAKRVSNEDLDRLRYLADSTEWAMNANITTPTMPNPISISGSTLARAILTQLNPPATTTNSTVKLSVLFGSYDTFLSFFALTSLPSTSPSFYGLPVYASTIVFELVSYPSDSNMYVRFLFRNGTNPDSPLTEYPLFGRGGESALMPYKEFYGSMDKIAIKNLDQWCKVCDSQEDVCQARDMPIDVQPAAVHPGMKPELAGGIGAICALAAVGIIVAALMVILGFRFTKKERKADEAKSCTSAEESVDVKA</sequence>
<dbReference type="AlphaFoldDB" id="A0A292Q440"/>
<evidence type="ECO:0000256" key="1">
    <source>
        <dbReference type="ARBA" id="ARBA00005375"/>
    </source>
</evidence>
<proteinExistence type="inferred from homology"/>
<dbReference type="Pfam" id="PF00328">
    <property type="entry name" value="His_Phos_2"/>
    <property type="match status" value="1"/>
</dbReference>
<dbReference type="EMBL" id="LN890970">
    <property type="protein sequence ID" value="CUS13628.1"/>
    <property type="molecule type" value="Genomic_DNA"/>
</dbReference>
<keyword evidence="2" id="KW-1133">Transmembrane helix</keyword>
<evidence type="ECO:0000256" key="2">
    <source>
        <dbReference type="SAM" id="Phobius"/>
    </source>
</evidence>
<organism evidence="3 4">
    <name type="scientific">Tuber aestivum</name>
    <name type="common">summer truffle</name>
    <dbReference type="NCBI Taxonomy" id="59557"/>
    <lineage>
        <taxon>Eukaryota</taxon>
        <taxon>Fungi</taxon>
        <taxon>Dikarya</taxon>
        <taxon>Ascomycota</taxon>
        <taxon>Pezizomycotina</taxon>
        <taxon>Pezizomycetes</taxon>
        <taxon>Pezizales</taxon>
        <taxon>Tuberaceae</taxon>
        <taxon>Tuber</taxon>
    </lineage>
</organism>
<feature type="transmembrane region" description="Helical" evidence="2">
    <location>
        <begin position="408"/>
        <end position="432"/>
    </location>
</feature>
<evidence type="ECO:0000313" key="4">
    <source>
        <dbReference type="Proteomes" id="UP001412239"/>
    </source>
</evidence>
<accession>A0A292Q440</accession>
<dbReference type="InterPro" id="IPR029033">
    <property type="entry name" value="His_PPase_superfam"/>
</dbReference>
<dbReference type="PANTHER" id="PTHR11567:SF142">
    <property type="entry name" value="PHOSPHOGLYCERATE MUTASE-LIKE PROTEIN"/>
    <property type="match status" value="1"/>
</dbReference>
<keyword evidence="4" id="KW-1185">Reference proteome</keyword>
<keyword evidence="2" id="KW-0812">Transmembrane</keyword>
<dbReference type="PANTHER" id="PTHR11567">
    <property type="entry name" value="ACID PHOSPHATASE-RELATED"/>
    <property type="match status" value="1"/>
</dbReference>
<dbReference type="CDD" id="cd07061">
    <property type="entry name" value="HP_HAP_like"/>
    <property type="match status" value="1"/>
</dbReference>
<dbReference type="InterPro" id="IPR050645">
    <property type="entry name" value="Histidine_acid_phosphatase"/>
</dbReference>
<evidence type="ECO:0008006" key="5">
    <source>
        <dbReference type="Google" id="ProtNLM"/>
    </source>
</evidence>
<keyword evidence="2" id="KW-0472">Membrane</keyword>
<dbReference type="Proteomes" id="UP001412239">
    <property type="component" value="Unassembled WGS sequence"/>
</dbReference>
<name>A0A292Q440_9PEZI</name>
<reference evidence="3" key="1">
    <citation type="submission" date="2015-10" db="EMBL/GenBank/DDBJ databases">
        <authorList>
            <person name="Regsiter A."/>
            <person name="william w."/>
        </authorList>
    </citation>
    <scope>NUCLEOTIDE SEQUENCE</scope>
    <source>
        <strain evidence="3">Montdore</strain>
    </source>
</reference>
<dbReference type="SUPFAM" id="SSF53254">
    <property type="entry name" value="Phosphoglycerate mutase-like"/>
    <property type="match status" value="1"/>
</dbReference>